<feature type="compositionally biased region" description="Basic and acidic residues" evidence="1">
    <location>
        <begin position="309"/>
        <end position="324"/>
    </location>
</feature>
<evidence type="ECO:0000313" key="2">
    <source>
        <dbReference type="EMBL" id="ERZ97908.1"/>
    </source>
</evidence>
<reference evidence="2" key="1">
    <citation type="submission" date="2013-07" db="EMBL/GenBank/DDBJ databases">
        <title>The genome of an arbuscular mycorrhizal fungus provides insights into the evolution of the oldest plant symbiosis.</title>
        <authorList>
            <consortium name="DOE Joint Genome Institute"/>
            <person name="Tisserant E."/>
            <person name="Malbreil M."/>
            <person name="Kuo A."/>
            <person name="Kohler A."/>
            <person name="Symeonidi A."/>
            <person name="Balestrini R."/>
            <person name="Charron P."/>
            <person name="Duensing N."/>
            <person name="Frei-dit-Frey N."/>
            <person name="Gianinazzi-Pearson V."/>
            <person name="Gilbert B."/>
            <person name="Handa Y."/>
            <person name="Hijri M."/>
            <person name="Kaul R."/>
            <person name="Kawaguchi M."/>
            <person name="Krajinski F."/>
            <person name="Lammers P."/>
            <person name="Lapierre D."/>
            <person name="Masclaux F.G."/>
            <person name="Murat C."/>
            <person name="Morin E."/>
            <person name="Ndikumana S."/>
            <person name="Pagni M."/>
            <person name="Petitpierre D."/>
            <person name="Requena N."/>
            <person name="Rosikiewicz P."/>
            <person name="Riley R."/>
            <person name="Saito K."/>
            <person name="San Clemente H."/>
            <person name="Shapiro H."/>
            <person name="van Tuinen D."/>
            <person name="Becard G."/>
            <person name="Bonfante P."/>
            <person name="Paszkowski U."/>
            <person name="Shachar-Hill Y."/>
            <person name="Young J.P."/>
            <person name="Sanders I.R."/>
            <person name="Henrissat B."/>
            <person name="Rensing S.A."/>
            <person name="Grigoriev I.V."/>
            <person name="Corradi N."/>
            <person name="Roux C."/>
            <person name="Martin F."/>
        </authorList>
    </citation>
    <scope>NUCLEOTIDE SEQUENCE</scope>
    <source>
        <strain evidence="2">DAOM 197198</strain>
    </source>
</reference>
<proteinExistence type="predicted"/>
<sequence length="342" mass="40370">MPDDHHRIFNSNCKKLNLNYLIGTYLTFVFTLNKQFSPAIVDRYFNHLRQLLIDKILVVKNRTTSVSDKNRQTKTFIRFCSRPHVIYLGYYFACGFVGNNNQCCQQPAAVVLSHNRRKCNNHLPSFIIHGNKRRRTGKLPQNPSFYVHNHSYIPHNHAKEVHSTRLGISYDVIIRRYNEWKGKHDFYLQNVMELTSTKTKKGVATSHMYYKEYHNFALDANCTQQQIKWWNRLKFSIFKSERSLGQVKPFLINEHSLHSRLPPIVEDKVIESNNNNQATFFLDKLIMDFHRAHFAPITPTRQQYPSTPKLDHLQSIKDNDERPIRKPRKRKIKLSPTPGHDQ</sequence>
<gene>
    <name evidence="2" type="ORF">GLOINDRAFT_11080</name>
</gene>
<name>U9SPK5_RHIID</name>
<feature type="region of interest" description="Disordered" evidence="1">
    <location>
        <begin position="297"/>
        <end position="342"/>
    </location>
</feature>
<dbReference type="HOGENOM" id="CLU_811691_0_0_1"/>
<dbReference type="AlphaFoldDB" id="U9SPK5"/>
<accession>U9SPK5</accession>
<dbReference type="VEuPathDB" id="FungiDB:RhiirFUN_016158"/>
<evidence type="ECO:0000256" key="1">
    <source>
        <dbReference type="SAM" id="MobiDB-lite"/>
    </source>
</evidence>
<organism evidence="2">
    <name type="scientific">Rhizophagus irregularis (strain DAOM 181602 / DAOM 197198 / MUCL 43194)</name>
    <name type="common">Arbuscular mycorrhizal fungus</name>
    <name type="synonym">Glomus intraradices</name>
    <dbReference type="NCBI Taxonomy" id="747089"/>
    <lineage>
        <taxon>Eukaryota</taxon>
        <taxon>Fungi</taxon>
        <taxon>Fungi incertae sedis</taxon>
        <taxon>Mucoromycota</taxon>
        <taxon>Glomeromycotina</taxon>
        <taxon>Glomeromycetes</taxon>
        <taxon>Glomerales</taxon>
        <taxon>Glomeraceae</taxon>
        <taxon>Rhizophagus</taxon>
    </lineage>
</organism>
<protein>
    <submittedName>
        <fullName evidence="2">Uncharacterized protein</fullName>
    </submittedName>
</protein>
<dbReference type="EMBL" id="KI299203">
    <property type="protein sequence ID" value="ERZ97908.1"/>
    <property type="molecule type" value="Genomic_DNA"/>
</dbReference>